<dbReference type="PROSITE" id="PS51257">
    <property type="entry name" value="PROKAR_LIPOPROTEIN"/>
    <property type="match status" value="1"/>
</dbReference>
<evidence type="ECO:0000313" key="9">
    <source>
        <dbReference type="EMBL" id="TXE06372.1"/>
    </source>
</evidence>
<dbReference type="GO" id="GO:0046872">
    <property type="term" value="F:metal ion binding"/>
    <property type="evidence" value="ECO:0007669"/>
    <property type="project" value="UniProtKB-KW"/>
</dbReference>
<dbReference type="Pfam" id="PF03150">
    <property type="entry name" value="CCP_MauG"/>
    <property type="match status" value="1"/>
</dbReference>
<dbReference type="Gene3D" id="1.10.760.10">
    <property type="entry name" value="Cytochrome c-like domain"/>
    <property type="match status" value="2"/>
</dbReference>
<dbReference type="SUPFAM" id="SSF46626">
    <property type="entry name" value="Cytochrome c"/>
    <property type="match status" value="2"/>
</dbReference>
<dbReference type="InterPro" id="IPR051395">
    <property type="entry name" value="Cytochrome_c_Peroxidase/MauG"/>
</dbReference>
<comment type="caution">
    <text evidence="9">The sequence shown here is derived from an EMBL/GenBank/DDBJ whole genome shotgun (WGS) entry which is preliminary data.</text>
</comment>
<evidence type="ECO:0000259" key="8">
    <source>
        <dbReference type="PROSITE" id="PS51007"/>
    </source>
</evidence>
<feature type="chain" id="PRO_5022727224" evidence="7">
    <location>
        <begin position="23"/>
        <end position="447"/>
    </location>
</feature>
<dbReference type="GO" id="GO:0009055">
    <property type="term" value="F:electron transfer activity"/>
    <property type="evidence" value="ECO:0007669"/>
    <property type="project" value="InterPro"/>
</dbReference>
<dbReference type="InterPro" id="IPR036909">
    <property type="entry name" value="Cyt_c-like_dom_sf"/>
</dbReference>
<evidence type="ECO:0000256" key="7">
    <source>
        <dbReference type="SAM" id="SignalP"/>
    </source>
</evidence>
<dbReference type="GO" id="GO:0004130">
    <property type="term" value="F:cytochrome-c peroxidase activity"/>
    <property type="evidence" value="ECO:0007669"/>
    <property type="project" value="TreeGrafter"/>
</dbReference>
<dbReference type="InterPro" id="IPR004852">
    <property type="entry name" value="Di-haem_cyt_c_peroxidsae"/>
</dbReference>
<dbReference type="Proteomes" id="UP000321790">
    <property type="component" value="Unassembled WGS sequence"/>
</dbReference>
<dbReference type="PROSITE" id="PS51007">
    <property type="entry name" value="CYTC"/>
    <property type="match status" value="1"/>
</dbReference>
<dbReference type="AlphaFoldDB" id="A0A5C7AKQ7"/>
<evidence type="ECO:0000256" key="1">
    <source>
        <dbReference type="ARBA" id="ARBA00004196"/>
    </source>
</evidence>
<accession>A0A5C7AKQ7</accession>
<keyword evidence="9" id="KW-0575">Peroxidase</keyword>
<protein>
    <submittedName>
        <fullName evidence="9">Cytochrome-c peroxidase</fullName>
    </submittedName>
</protein>
<dbReference type="EMBL" id="VOSC01000033">
    <property type="protein sequence ID" value="TXE06372.1"/>
    <property type="molecule type" value="Genomic_DNA"/>
</dbReference>
<proteinExistence type="predicted"/>
<feature type="signal peptide" evidence="7">
    <location>
        <begin position="1"/>
        <end position="22"/>
    </location>
</feature>
<evidence type="ECO:0000256" key="4">
    <source>
        <dbReference type="ARBA" id="ARBA00023002"/>
    </source>
</evidence>
<evidence type="ECO:0000256" key="5">
    <source>
        <dbReference type="ARBA" id="ARBA00023004"/>
    </source>
</evidence>
<dbReference type="GO" id="GO:0030313">
    <property type="term" value="C:cell envelope"/>
    <property type="evidence" value="ECO:0007669"/>
    <property type="project" value="UniProtKB-SubCell"/>
</dbReference>
<dbReference type="RefSeq" id="WP_147138233.1">
    <property type="nucleotide sequence ID" value="NZ_VOSC01000033.1"/>
</dbReference>
<organism evidence="9 10">
    <name type="scientific">Seonamhaeicola algicola</name>
    <dbReference type="NCBI Taxonomy" id="1719036"/>
    <lineage>
        <taxon>Bacteria</taxon>
        <taxon>Pseudomonadati</taxon>
        <taxon>Bacteroidota</taxon>
        <taxon>Flavobacteriia</taxon>
        <taxon>Flavobacteriales</taxon>
        <taxon>Flavobacteriaceae</taxon>
    </lineage>
</organism>
<evidence type="ECO:0000256" key="3">
    <source>
        <dbReference type="ARBA" id="ARBA00022723"/>
    </source>
</evidence>
<gene>
    <name evidence="9" type="ORF">FUA26_15500</name>
</gene>
<name>A0A5C7AKQ7_9FLAO</name>
<keyword evidence="3 6" id="KW-0479">Metal-binding</keyword>
<keyword evidence="4" id="KW-0560">Oxidoreductase</keyword>
<keyword evidence="5 6" id="KW-0408">Iron</keyword>
<dbReference type="PANTHER" id="PTHR30600">
    <property type="entry name" value="CYTOCHROME C PEROXIDASE-RELATED"/>
    <property type="match status" value="1"/>
</dbReference>
<evidence type="ECO:0000256" key="2">
    <source>
        <dbReference type="ARBA" id="ARBA00022617"/>
    </source>
</evidence>
<evidence type="ECO:0000256" key="6">
    <source>
        <dbReference type="PROSITE-ProRule" id="PRU00433"/>
    </source>
</evidence>
<feature type="domain" description="Cytochrome c" evidence="8">
    <location>
        <begin position="277"/>
        <end position="414"/>
    </location>
</feature>
<evidence type="ECO:0000313" key="10">
    <source>
        <dbReference type="Proteomes" id="UP000321790"/>
    </source>
</evidence>
<comment type="subcellular location">
    <subcellularLocation>
        <location evidence="1">Cell envelope</location>
    </subcellularLocation>
</comment>
<reference evidence="10" key="1">
    <citation type="submission" date="2019-08" db="EMBL/GenBank/DDBJ databases">
        <title>Seonamhaeicola sediminis sp. nov., isolated from marine sediment.</title>
        <authorList>
            <person name="Cao W.R."/>
        </authorList>
    </citation>
    <scope>NUCLEOTIDE SEQUENCE [LARGE SCALE GENOMIC DNA]</scope>
    <source>
        <strain evidence="10">Gy8</strain>
    </source>
</reference>
<keyword evidence="10" id="KW-1185">Reference proteome</keyword>
<dbReference type="OrthoDB" id="9805202at2"/>
<sequence length="447" mass="48789">MTKFLKPTFILILLLVTLTSCEKDKDDYVDITLQTNLEKQLNQLFGSKENLILPDSDDYLAIPNDIKNPITQAKVNLGKLLYHETGLAKSPTQTEGMNTYSCASCHHVDAGFQSGIKQGIGEGGFGFGYKGQSRVMASSYTSDKIDVQPIRTPSVLNVAYQDVMLWNGQFGATGTNANTQASWTPNTPKAENNLGFEGVEIQAIAGLNVHRLSIDENFIKTTEYKTLFDAAFPKVSLNKRYSRINAGLAIAAYERTLLPNKAPFQMWLKGSFEAMSDEELLGASIFFGKGQCYTCHSGPGLNGMGFHALGMNDLSGNNVAGIVDEATQKGRGGFTGNSADDYKFKTPQLYNLKDVNFLGHGGSFSSVKDVVIYKNNAVKENENVPTSKLSAQFTPLGLTEAEIEQLTTFLEKSLYDANLIRYVPNQLPSGNCFPNADSQSSIDMGCN</sequence>
<dbReference type="GO" id="GO:0020037">
    <property type="term" value="F:heme binding"/>
    <property type="evidence" value="ECO:0007669"/>
    <property type="project" value="InterPro"/>
</dbReference>
<dbReference type="InterPro" id="IPR009056">
    <property type="entry name" value="Cyt_c-like_dom"/>
</dbReference>
<keyword evidence="2 6" id="KW-0349">Heme</keyword>
<keyword evidence="7" id="KW-0732">Signal</keyword>